<keyword evidence="3" id="KW-1185">Reference proteome</keyword>
<protein>
    <submittedName>
        <fullName evidence="1 2">Uncharacterized protein</fullName>
    </submittedName>
</protein>
<evidence type="ECO:0000313" key="2">
    <source>
        <dbReference type="EnsemblPlants" id="AES76691"/>
    </source>
</evidence>
<name>G7KN32_MEDTR</name>
<organism evidence="1 3">
    <name type="scientific">Medicago truncatula</name>
    <name type="common">Barrel medic</name>
    <name type="synonym">Medicago tribuloides</name>
    <dbReference type="NCBI Taxonomy" id="3880"/>
    <lineage>
        <taxon>Eukaryota</taxon>
        <taxon>Viridiplantae</taxon>
        <taxon>Streptophyta</taxon>
        <taxon>Embryophyta</taxon>
        <taxon>Tracheophyta</taxon>
        <taxon>Spermatophyta</taxon>
        <taxon>Magnoliopsida</taxon>
        <taxon>eudicotyledons</taxon>
        <taxon>Gunneridae</taxon>
        <taxon>Pentapetalae</taxon>
        <taxon>rosids</taxon>
        <taxon>fabids</taxon>
        <taxon>Fabales</taxon>
        <taxon>Fabaceae</taxon>
        <taxon>Papilionoideae</taxon>
        <taxon>50 kb inversion clade</taxon>
        <taxon>NPAAA clade</taxon>
        <taxon>Hologalegina</taxon>
        <taxon>IRL clade</taxon>
        <taxon>Trifolieae</taxon>
        <taxon>Medicago</taxon>
    </lineage>
</organism>
<dbReference type="EnsemblPlants" id="AES76691">
    <property type="protein sequence ID" value="AES76691"/>
    <property type="gene ID" value="MTR_6g084330"/>
</dbReference>
<gene>
    <name evidence="1" type="ordered locus">MTR_6g084330</name>
</gene>
<evidence type="ECO:0000313" key="1">
    <source>
        <dbReference type="EMBL" id="AES76691.1"/>
    </source>
</evidence>
<dbReference type="PaxDb" id="3880-AES76691"/>
<dbReference type="EMBL" id="CM001222">
    <property type="protein sequence ID" value="AES76691.1"/>
    <property type="molecule type" value="Genomic_DNA"/>
</dbReference>
<evidence type="ECO:0000313" key="3">
    <source>
        <dbReference type="Proteomes" id="UP000002051"/>
    </source>
</evidence>
<sequence>MADSHLELQRLRFDDDDSVTSIRYTNGQVAWQAVLCIYNSNKLVLNCKRSTEHLNTRFKMAYFENIMDHKRARFYRVIKSIDPRSTCIEYQSLLLW</sequence>
<dbReference type="HOGENOM" id="CLU_2362930_0_0_1"/>
<reference evidence="1 3" key="2">
    <citation type="journal article" date="2014" name="BMC Genomics">
        <title>An improved genome release (version Mt4.0) for the model legume Medicago truncatula.</title>
        <authorList>
            <person name="Tang H."/>
            <person name="Krishnakumar V."/>
            <person name="Bidwell S."/>
            <person name="Rosen B."/>
            <person name="Chan A."/>
            <person name="Zhou S."/>
            <person name="Gentzbittel L."/>
            <person name="Childs K.L."/>
            <person name="Yandell M."/>
            <person name="Gundlach H."/>
            <person name="Mayer K.F."/>
            <person name="Schwartz D.C."/>
            <person name="Town C.D."/>
        </authorList>
    </citation>
    <scope>GENOME REANNOTATION</scope>
    <source>
        <strain evidence="2 3">cv. Jemalong A17</strain>
    </source>
</reference>
<reference evidence="1 3" key="1">
    <citation type="journal article" date="2011" name="Nature">
        <title>The Medicago genome provides insight into the evolution of rhizobial symbioses.</title>
        <authorList>
            <person name="Young N.D."/>
            <person name="Debelle F."/>
            <person name="Oldroyd G.E."/>
            <person name="Geurts R."/>
            <person name="Cannon S.B."/>
            <person name="Udvardi M.K."/>
            <person name="Benedito V.A."/>
            <person name="Mayer K.F."/>
            <person name="Gouzy J."/>
            <person name="Schoof H."/>
            <person name="Van de Peer Y."/>
            <person name="Proost S."/>
            <person name="Cook D.R."/>
            <person name="Meyers B.C."/>
            <person name="Spannagl M."/>
            <person name="Cheung F."/>
            <person name="De Mita S."/>
            <person name="Krishnakumar V."/>
            <person name="Gundlach H."/>
            <person name="Zhou S."/>
            <person name="Mudge J."/>
            <person name="Bharti A.K."/>
            <person name="Murray J.D."/>
            <person name="Naoumkina M.A."/>
            <person name="Rosen B."/>
            <person name="Silverstein K.A."/>
            <person name="Tang H."/>
            <person name="Rombauts S."/>
            <person name="Zhao P.X."/>
            <person name="Zhou P."/>
            <person name="Barbe V."/>
            <person name="Bardou P."/>
            <person name="Bechner M."/>
            <person name="Bellec A."/>
            <person name="Berger A."/>
            <person name="Berges H."/>
            <person name="Bidwell S."/>
            <person name="Bisseling T."/>
            <person name="Choisne N."/>
            <person name="Couloux A."/>
            <person name="Denny R."/>
            <person name="Deshpande S."/>
            <person name="Dai X."/>
            <person name="Doyle J.J."/>
            <person name="Dudez A.M."/>
            <person name="Farmer A.D."/>
            <person name="Fouteau S."/>
            <person name="Franken C."/>
            <person name="Gibelin C."/>
            <person name="Gish J."/>
            <person name="Goldstein S."/>
            <person name="Gonzalez A.J."/>
            <person name="Green P.J."/>
            <person name="Hallab A."/>
            <person name="Hartog M."/>
            <person name="Hua A."/>
            <person name="Humphray S.J."/>
            <person name="Jeong D.H."/>
            <person name="Jing Y."/>
            <person name="Jocker A."/>
            <person name="Kenton S.M."/>
            <person name="Kim D.J."/>
            <person name="Klee K."/>
            <person name="Lai H."/>
            <person name="Lang C."/>
            <person name="Lin S."/>
            <person name="Macmil S.L."/>
            <person name="Magdelenat G."/>
            <person name="Matthews L."/>
            <person name="McCorrison J."/>
            <person name="Monaghan E.L."/>
            <person name="Mun J.H."/>
            <person name="Najar F.Z."/>
            <person name="Nicholson C."/>
            <person name="Noirot C."/>
            <person name="O'Bleness M."/>
            <person name="Paule C.R."/>
            <person name="Poulain J."/>
            <person name="Prion F."/>
            <person name="Qin B."/>
            <person name="Qu C."/>
            <person name="Retzel E.F."/>
            <person name="Riddle C."/>
            <person name="Sallet E."/>
            <person name="Samain S."/>
            <person name="Samson N."/>
            <person name="Sanders I."/>
            <person name="Saurat O."/>
            <person name="Scarpelli C."/>
            <person name="Schiex T."/>
            <person name="Segurens B."/>
            <person name="Severin A.J."/>
            <person name="Sherrier D.J."/>
            <person name="Shi R."/>
            <person name="Sims S."/>
            <person name="Singer S.R."/>
            <person name="Sinharoy S."/>
            <person name="Sterck L."/>
            <person name="Viollet A."/>
            <person name="Wang B.B."/>
            <person name="Wang K."/>
            <person name="Wang M."/>
            <person name="Wang X."/>
            <person name="Warfsmann J."/>
            <person name="Weissenbach J."/>
            <person name="White D.D."/>
            <person name="White J.D."/>
            <person name="Wiley G.B."/>
            <person name="Wincker P."/>
            <person name="Xing Y."/>
            <person name="Yang L."/>
            <person name="Yao Z."/>
            <person name="Ying F."/>
            <person name="Zhai J."/>
            <person name="Zhou L."/>
            <person name="Zuber A."/>
            <person name="Denarie J."/>
            <person name="Dixon R.A."/>
            <person name="May G.D."/>
            <person name="Schwartz D.C."/>
            <person name="Rogers J."/>
            <person name="Quetier F."/>
            <person name="Town C.D."/>
            <person name="Roe B.A."/>
        </authorList>
    </citation>
    <scope>NUCLEOTIDE SEQUENCE [LARGE SCALE GENOMIC DNA]</scope>
    <source>
        <strain evidence="1">A17</strain>
        <strain evidence="2 3">cv. Jemalong A17</strain>
    </source>
</reference>
<dbReference type="Proteomes" id="UP000002051">
    <property type="component" value="Chromosome 6"/>
</dbReference>
<accession>G7KN32</accession>
<dbReference type="AlphaFoldDB" id="G7KN32"/>
<reference evidence="2" key="3">
    <citation type="submission" date="2015-04" db="UniProtKB">
        <authorList>
            <consortium name="EnsemblPlants"/>
        </authorList>
    </citation>
    <scope>IDENTIFICATION</scope>
    <source>
        <strain evidence="2">cv. Jemalong A17</strain>
    </source>
</reference>
<proteinExistence type="predicted"/>